<evidence type="ECO:0000259" key="2">
    <source>
        <dbReference type="PROSITE" id="PS51176"/>
    </source>
</evidence>
<evidence type="ECO:0000313" key="3">
    <source>
        <dbReference type="EMBL" id="MVO16695.1"/>
    </source>
</evidence>
<name>A0A6L6WJE6_9RHOB</name>
<comment type="caution">
    <text evidence="3">The sequence shown here is derived from an EMBL/GenBank/DDBJ whole genome shotgun (WGS) entry which is preliminary data.</text>
</comment>
<keyword evidence="1" id="KW-0560">Oxidoreductase</keyword>
<dbReference type="PANTHER" id="PTHR21363:SF0">
    <property type="entry name" value="PREPHENATE DEHYDROGENASE [NADP(+)]"/>
    <property type="match status" value="1"/>
</dbReference>
<dbReference type="AlphaFoldDB" id="A0A6L6WJE6"/>
<dbReference type="InterPro" id="IPR003099">
    <property type="entry name" value="Prephen_DH"/>
</dbReference>
<evidence type="ECO:0000313" key="4">
    <source>
        <dbReference type="Proteomes" id="UP000478892"/>
    </source>
</evidence>
<dbReference type="SUPFAM" id="SSF51735">
    <property type="entry name" value="NAD(P)-binding Rossmann-fold domains"/>
    <property type="match status" value="1"/>
</dbReference>
<feature type="domain" description="Prephenate/arogenate dehydrogenase" evidence="2">
    <location>
        <begin position="34"/>
        <end position="277"/>
    </location>
</feature>
<dbReference type="GO" id="GO:0004665">
    <property type="term" value="F:prephenate dehydrogenase (NADP+) activity"/>
    <property type="evidence" value="ECO:0007669"/>
    <property type="project" value="InterPro"/>
</dbReference>
<sequence length="277" mass="30126">MSCSTAAYRRQNTHSWLGIAAHWSEPMPPVPNIKTIGLFGFGQFGRLIAKHLSPHFQMTVHDPHPIASETKAYHFDTEAKTANSDLVILAVPVSSIASTCQSIRSHLKPGCIVMDVGSVKMTTAKAMQDHLPADVDLIGTHPLFGPQSATGSLAGRKIALCNIRGQADRSIGAFLRRVLHLQVYNLSPEDHDREAAVTQGLTHLIAKVLTQMGPLPTRMTTVSFDLLLQATSMVRHDPPNVFSAIEEENPFAADVRNEFLALVADLGANLRVTSPEQ</sequence>
<dbReference type="GO" id="GO:0006571">
    <property type="term" value="P:tyrosine biosynthetic process"/>
    <property type="evidence" value="ECO:0007669"/>
    <property type="project" value="InterPro"/>
</dbReference>
<gene>
    <name evidence="3" type="ORF">GO984_12830</name>
</gene>
<dbReference type="SUPFAM" id="SSF48179">
    <property type="entry name" value="6-phosphogluconate dehydrogenase C-terminal domain-like"/>
    <property type="match status" value="1"/>
</dbReference>
<dbReference type="EMBL" id="WQLV01000007">
    <property type="protein sequence ID" value="MVO16695.1"/>
    <property type="molecule type" value="Genomic_DNA"/>
</dbReference>
<proteinExistence type="predicted"/>
<organism evidence="3 4">
    <name type="scientific">Parasedimentitalea huanghaiensis</name>
    <dbReference type="NCBI Taxonomy" id="2682100"/>
    <lineage>
        <taxon>Bacteria</taxon>
        <taxon>Pseudomonadati</taxon>
        <taxon>Pseudomonadota</taxon>
        <taxon>Alphaproteobacteria</taxon>
        <taxon>Rhodobacterales</taxon>
        <taxon>Paracoccaceae</taxon>
        <taxon>Parasedimentitalea</taxon>
    </lineage>
</organism>
<dbReference type="Pfam" id="PF02153">
    <property type="entry name" value="PDH_N"/>
    <property type="match status" value="1"/>
</dbReference>
<dbReference type="GO" id="GO:0070403">
    <property type="term" value="F:NAD+ binding"/>
    <property type="evidence" value="ECO:0007669"/>
    <property type="project" value="InterPro"/>
</dbReference>
<dbReference type="InterPro" id="IPR036291">
    <property type="entry name" value="NAD(P)-bd_dom_sf"/>
</dbReference>
<dbReference type="InterPro" id="IPR008927">
    <property type="entry name" value="6-PGluconate_DH-like_C_sf"/>
</dbReference>
<dbReference type="Proteomes" id="UP000478892">
    <property type="component" value="Unassembled WGS sequence"/>
</dbReference>
<dbReference type="PANTHER" id="PTHR21363">
    <property type="entry name" value="PREPHENATE DEHYDROGENASE"/>
    <property type="match status" value="1"/>
</dbReference>
<protein>
    <submittedName>
        <fullName evidence="3">Prephenate dehydrogenase/arogenate dehydrogenase family protein</fullName>
    </submittedName>
</protein>
<keyword evidence="4" id="KW-1185">Reference proteome</keyword>
<accession>A0A6L6WJE6</accession>
<reference evidence="3 4" key="1">
    <citation type="submission" date="2019-12" db="EMBL/GenBank/DDBJ databases">
        <authorList>
            <person name="Zhang Y.-J."/>
        </authorList>
    </citation>
    <scope>NUCLEOTIDE SEQUENCE [LARGE SCALE GENOMIC DNA]</scope>
    <source>
        <strain evidence="3 4">CY05</strain>
    </source>
</reference>
<evidence type="ECO:0000256" key="1">
    <source>
        <dbReference type="ARBA" id="ARBA00023002"/>
    </source>
</evidence>
<dbReference type="Gene3D" id="3.40.50.720">
    <property type="entry name" value="NAD(P)-binding Rossmann-like Domain"/>
    <property type="match status" value="1"/>
</dbReference>
<dbReference type="RefSeq" id="WP_167740332.1">
    <property type="nucleotide sequence ID" value="NZ_WQLV01000007.1"/>
</dbReference>
<dbReference type="PROSITE" id="PS51176">
    <property type="entry name" value="PDH_ADH"/>
    <property type="match status" value="1"/>
</dbReference>
<dbReference type="GO" id="GO:0008977">
    <property type="term" value="F:prephenate dehydrogenase (NAD+) activity"/>
    <property type="evidence" value="ECO:0007669"/>
    <property type="project" value="InterPro"/>
</dbReference>
<dbReference type="InterPro" id="IPR050812">
    <property type="entry name" value="Preph/Arog_dehydrog"/>
</dbReference>
<dbReference type="InterPro" id="IPR046826">
    <property type="entry name" value="PDH_N"/>
</dbReference>